<sequence>MKSTNYMVPDHGFGNVNNIPIQEVNPDFLVDLMEKAGTDQPEIKVNLSGSAKEGFRVRYQDTTIGHLEKSDVSAYTELDWIIDAGLHPHVTARIAMVEMDGEQWPSFDVQLPAPGLCVPANNPPAERWALLPGSTPATITNFQPKMDVLPEGAEHFLVTLHARRFLGRRAVAVLVDGVQIASLDREDARRLANTVLEYQQNGLLAVAHAYYCMEESKPSLVVYADAEDKANRAVVAGTLTAASMGLSAVTAARAEAAEHANIHFFGSTNNQVAALMTSKTASTALMGSNIGLKLVAAASTAVIVGGGANFAASMFSVDKQEHEETAALQGESFDDSSFQDEVTPSRNTLGNKSHSSSSVATAPGTESRGGFRTIEEDSDSASNKNGHRNVATRIQAKAIEPTPEPANEDVPQVTETSVVLSTPRTTAPRKSETTGPAPSVEVTTAPPSTVYTKERAVDHPSTTDAPTTSREPSTPQPPTPEIVPSTTPQTTPPTSKPQTTPPSTKQPEPTQPSSPATPTRQVTTTVITIIIRP</sequence>
<organism evidence="2 3">
    <name type="scientific">Corynebacterium striatum</name>
    <dbReference type="NCBI Taxonomy" id="43770"/>
    <lineage>
        <taxon>Bacteria</taxon>
        <taxon>Bacillati</taxon>
        <taxon>Actinomycetota</taxon>
        <taxon>Actinomycetes</taxon>
        <taxon>Mycobacteriales</taxon>
        <taxon>Corynebacteriaceae</taxon>
        <taxon>Corynebacterium</taxon>
    </lineage>
</organism>
<protein>
    <submittedName>
        <fullName evidence="2">Uncharacterized protein</fullName>
    </submittedName>
</protein>
<dbReference type="RefSeq" id="WP_005530348.1">
    <property type="nucleotide sequence ID" value="NZ_BJLD01000001.1"/>
</dbReference>
<dbReference type="Proteomes" id="UP000315234">
    <property type="component" value="Unassembled WGS sequence"/>
</dbReference>
<dbReference type="AlphaFoldDB" id="A0AAQ1Z6C2"/>
<feature type="region of interest" description="Disordered" evidence="1">
    <location>
        <begin position="322"/>
        <end position="533"/>
    </location>
</feature>
<reference evidence="2 3" key="1">
    <citation type="submission" date="2019-06" db="EMBL/GenBank/DDBJ databases">
        <title>Draft genome sequence of Corynebacterium striatum NBRC 15291.</title>
        <authorList>
            <person name="Miura T."/>
            <person name="Furukawa M."/>
            <person name="Shimamura M."/>
            <person name="Ohyama Y."/>
            <person name="Yamazoe A."/>
            <person name="Kawasaki H."/>
        </authorList>
    </citation>
    <scope>NUCLEOTIDE SEQUENCE [LARGE SCALE GENOMIC DNA]</scope>
    <source>
        <strain evidence="2 3">NBRC 15291</strain>
    </source>
</reference>
<comment type="caution">
    <text evidence="2">The sequence shown here is derived from an EMBL/GenBank/DDBJ whole genome shotgun (WGS) entry which is preliminary data.</text>
</comment>
<feature type="compositionally biased region" description="Polar residues" evidence="1">
    <location>
        <begin position="339"/>
        <end position="360"/>
    </location>
</feature>
<accession>A0AAQ1Z6C2</accession>
<feature type="compositionally biased region" description="Polar residues" evidence="1">
    <location>
        <begin position="460"/>
        <end position="473"/>
    </location>
</feature>
<evidence type="ECO:0000313" key="3">
    <source>
        <dbReference type="Proteomes" id="UP000315234"/>
    </source>
</evidence>
<evidence type="ECO:0000313" key="2">
    <source>
        <dbReference type="EMBL" id="GEA42281.1"/>
    </source>
</evidence>
<feature type="compositionally biased region" description="Low complexity" evidence="1">
    <location>
        <begin position="496"/>
        <end position="533"/>
    </location>
</feature>
<evidence type="ECO:0000256" key="1">
    <source>
        <dbReference type="SAM" id="MobiDB-lite"/>
    </source>
</evidence>
<feature type="compositionally biased region" description="Polar residues" evidence="1">
    <location>
        <begin position="433"/>
        <end position="451"/>
    </location>
</feature>
<feature type="compositionally biased region" description="Polar residues" evidence="1">
    <location>
        <begin position="413"/>
        <end position="425"/>
    </location>
</feature>
<dbReference type="EMBL" id="BJLD01000001">
    <property type="protein sequence ID" value="GEA42281.1"/>
    <property type="molecule type" value="Genomic_DNA"/>
</dbReference>
<gene>
    <name evidence="2" type="ORF">Cst04h_04510</name>
</gene>
<name>A0AAQ1Z6C2_CORST</name>
<proteinExistence type="predicted"/>